<proteinExistence type="predicted"/>
<dbReference type="EMBL" id="CP097160">
    <property type="protein sequence ID" value="UQN15045.1"/>
    <property type="molecule type" value="Genomic_DNA"/>
</dbReference>
<protein>
    <submittedName>
        <fullName evidence="6">LuxR C-terminal-related transcriptional regulator</fullName>
    </submittedName>
</protein>
<feature type="domain" description="HTH luxR-type" evidence="5">
    <location>
        <begin position="749"/>
        <end position="814"/>
    </location>
</feature>
<sequence>MVSPESMWSEQRLLVRRRFAPIWHDLPQLTLLTAFHGWGRSVWLQQCLEYVETNVPGAACEQAVTRTQFARLLGERGDAEQRIVVADGLVNSVDDELWPKIADHLRADPTLRVVMTSIDPPHLEAFSGIELLRLSSQQLAFTKAETEAYVDLVAGPGRGALAELVGDGSKGHPAIIARQLRNRLAKTLDGLWDASEHPPEVHAFALTSRNTDIAAPSESCLWRVLRVARELRSFSARQLQLHLEGRSDCVGVSHAEAFEQFRHQPLFTRVLDFEFGEERIAWVPSVWQQVQHESTDAQRTSSNLRALETARRHGRLADQLFYLLSLERTDDADKLVADNYQQMMNVLDAASAALVNDLTVVPRRTPSLAILQAEVRISDGAKPCDVRELLEGAHAALLATSVSDLHEQMTRATMLAYAATFLGDRVRARRYLARIRDVVDGPLGRALQRASHEIRSQTACQLGLLVWAAMLNDEPALALKLGRGMLLYGSDTDREQSQRRDTLASIEDFFGLRSIGARSTQALGAGVLGDAVPLRLIDEGQDAAAVAYLAAPMAVRIATAALVAWDTMVLFVRGIAQPDALTSREVHESLERAGALWGSAAPSTMLAFAAFGAFANLGDRESAAALVARLADQHDVFARIVRSLWSMWNGDFAAVTVELTPETLGELPRIAALGRVLLAAAALRTGQPQQAAQQLREAWALVEAPPLLRFALRYVPQGIVDEFSLLGAELEPGLRDALDQARGDARHVHWQPAVQLTRSEAEVLQLLARGLKNTEIATHRHVSIDTVRSQLKSLYRKLEVTNRDEAIDASHRLRLLPHEGGGGASDAYPRQTAADR</sequence>
<accession>A0ABY4MX94</accession>
<dbReference type="InterPro" id="IPR000792">
    <property type="entry name" value="Tscrpt_reg_LuxR_C"/>
</dbReference>
<evidence type="ECO:0000256" key="3">
    <source>
        <dbReference type="ARBA" id="ARBA00023163"/>
    </source>
</evidence>
<dbReference type="PRINTS" id="PR00038">
    <property type="entry name" value="HTHLUXR"/>
</dbReference>
<dbReference type="InterPro" id="IPR036388">
    <property type="entry name" value="WH-like_DNA-bd_sf"/>
</dbReference>
<dbReference type="SMART" id="SM00421">
    <property type="entry name" value="HTH_LUXR"/>
    <property type="match status" value="1"/>
</dbReference>
<dbReference type="SUPFAM" id="SSF46894">
    <property type="entry name" value="C-terminal effector domain of the bipartite response regulators"/>
    <property type="match status" value="1"/>
</dbReference>
<name>A0ABY4MX94_9MICO</name>
<keyword evidence="2" id="KW-0238">DNA-binding</keyword>
<keyword evidence="1" id="KW-0805">Transcription regulation</keyword>
<evidence type="ECO:0000256" key="1">
    <source>
        <dbReference type="ARBA" id="ARBA00023015"/>
    </source>
</evidence>
<dbReference type="PANTHER" id="PTHR44688:SF16">
    <property type="entry name" value="DNA-BINDING TRANSCRIPTIONAL ACTIVATOR DEVR_DOSR"/>
    <property type="match status" value="1"/>
</dbReference>
<organism evidence="6">
    <name type="scientific">Gulosibacter sediminis</name>
    <dbReference type="NCBI Taxonomy" id="1729695"/>
    <lineage>
        <taxon>Bacteria</taxon>
        <taxon>Bacillati</taxon>
        <taxon>Actinomycetota</taxon>
        <taxon>Actinomycetes</taxon>
        <taxon>Micrococcales</taxon>
        <taxon>Microbacteriaceae</taxon>
        <taxon>Gulosibacter</taxon>
    </lineage>
</organism>
<dbReference type="PANTHER" id="PTHR44688">
    <property type="entry name" value="DNA-BINDING TRANSCRIPTIONAL ACTIVATOR DEVR_DOSR"/>
    <property type="match status" value="1"/>
</dbReference>
<evidence type="ECO:0000313" key="6">
    <source>
        <dbReference type="EMBL" id="UQN15045.1"/>
    </source>
</evidence>
<reference evidence="6" key="1">
    <citation type="submission" date="2022-05" db="EMBL/GenBank/DDBJ databases">
        <title>Complete genome sequence of toluene-degrading Gulosibacter sediminis strain ACHW.36C.</title>
        <authorList>
            <person name="Wai A.C."/>
            <person name="Lai G.K."/>
            <person name="Griffin S.D."/>
            <person name="Leung F.C."/>
        </authorList>
    </citation>
    <scope>NUCLEOTIDE SEQUENCE [LARGE SCALE GENOMIC DNA]</scope>
    <source>
        <strain evidence="6">ACHW.36C</strain>
    </source>
</reference>
<dbReference type="CDD" id="cd06170">
    <property type="entry name" value="LuxR_C_like"/>
    <property type="match status" value="1"/>
</dbReference>
<dbReference type="Pfam" id="PF00196">
    <property type="entry name" value="GerE"/>
    <property type="match status" value="1"/>
</dbReference>
<evidence type="ECO:0000256" key="4">
    <source>
        <dbReference type="SAM" id="MobiDB-lite"/>
    </source>
</evidence>
<dbReference type="Gene3D" id="1.10.10.10">
    <property type="entry name" value="Winged helix-like DNA-binding domain superfamily/Winged helix DNA-binding domain"/>
    <property type="match status" value="1"/>
</dbReference>
<evidence type="ECO:0000259" key="5">
    <source>
        <dbReference type="PROSITE" id="PS50043"/>
    </source>
</evidence>
<dbReference type="InterPro" id="IPR016032">
    <property type="entry name" value="Sig_transdc_resp-reg_C-effctor"/>
</dbReference>
<dbReference type="PROSITE" id="PS50043">
    <property type="entry name" value="HTH_LUXR_2"/>
    <property type="match status" value="1"/>
</dbReference>
<gene>
    <name evidence="6" type="ORF">M3M28_00835</name>
</gene>
<evidence type="ECO:0000256" key="2">
    <source>
        <dbReference type="ARBA" id="ARBA00023125"/>
    </source>
</evidence>
<feature type="region of interest" description="Disordered" evidence="4">
    <location>
        <begin position="812"/>
        <end position="836"/>
    </location>
</feature>
<keyword evidence="3" id="KW-0804">Transcription</keyword>